<evidence type="ECO:0000313" key="3">
    <source>
        <dbReference type="Proteomes" id="UP000053647"/>
    </source>
</evidence>
<dbReference type="OrthoDB" id="2660269at2759"/>
<reference evidence="2 3" key="1">
    <citation type="submission" date="2014-06" db="EMBL/GenBank/DDBJ databases">
        <authorList>
            <consortium name="DOE Joint Genome Institute"/>
            <person name="Kuo A."/>
            <person name="Kohler A."/>
            <person name="Nagy L.G."/>
            <person name="Floudas D."/>
            <person name="Copeland A."/>
            <person name="Barry K.W."/>
            <person name="Cichocki N."/>
            <person name="Veneault-Fourrey C."/>
            <person name="LaButti K."/>
            <person name="Lindquist E.A."/>
            <person name="Lipzen A."/>
            <person name="Lundell T."/>
            <person name="Morin E."/>
            <person name="Murat C."/>
            <person name="Sun H."/>
            <person name="Tunlid A."/>
            <person name="Henrissat B."/>
            <person name="Grigoriev I.V."/>
            <person name="Hibbett D.S."/>
            <person name="Martin F."/>
            <person name="Nordberg H.P."/>
            <person name="Cantor M.N."/>
            <person name="Hua S.X."/>
        </authorList>
    </citation>
    <scope>NUCLEOTIDE SEQUENCE [LARGE SCALE GENOMIC DNA]</scope>
    <source>
        <strain evidence="2 3">ATCC 200175</strain>
    </source>
</reference>
<accession>A0A0C9TPA6</accession>
<dbReference type="AlphaFoldDB" id="A0A0C9TPA6"/>
<evidence type="ECO:0000313" key="2">
    <source>
        <dbReference type="EMBL" id="KIJ12383.1"/>
    </source>
</evidence>
<gene>
    <name evidence="2" type="ORF">PAXINDRAFT_14860</name>
</gene>
<evidence type="ECO:0000259" key="1">
    <source>
        <dbReference type="Pfam" id="PF20231"/>
    </source>
</evidence>
<dbReference type="HOGENOM" id="CLU_007061_0_2_1"/>
<organism evidence="2 3">
    <name type="scientific">Paxillus involutus ATCC 200175</name>
    <dbReference type="NCBI Taxonomy" id="664439"/>
    <lineage>
        <taxon>Eukaryota</taxon>
        <taxon>Fungi</taxon>
        <taxon>Dikarya</taxon>
        <taxon>Basidiomycota</taxon>
        <taxon>Agaricomycotina</taxon>
        <taxon>Agaricomycetes</taxon>
        <taxon>Agaricomycetidae</taxon>
        <taxon>Boletales</taxon>
        <taxon>Paxilineae</taxon>
        <taxon>Paxillaceae</taxon>
        <taxon>Paxillus</taxon>
    </lineage>
</organism>
<feature type="domain" description="DUF6589" evidence="1">
    <location>
        <begin position="281"/>
        <end position="696"/>
    </location>
</feature>
<keyword evidence="3" id="KW-1185">Reference proteome</keyword>
<dbReference type="Proteomes" id="UP000053647">
    <property type="component" value="Unassembled WGS sequence"/>
</dbReference>
<dbReference type="EMBL" id="KN819365">
    <property type="protein sequence ID" value="KIJ12383.1"/>
    <property type="molecule type" value="Genomic_DNA"/>
</dbReference>
<sequence>MDLPLFLDALFWGHPDCHTTGRDATYQYARTSLLVSDELPGILERWYRPPRTQNKGQRPAGARHVLEEFAVRVTSSLVDKDMEHIAPHFYSDPHDLSKDHLTTFNFMAFASTLSTEAPLLWKIIYRVVCSNTQRQRNIQKNLAMVILCIVSQGQYCRSSRRGLISKIWSLYLKACGLSARAFEALHKLGILMSHKWAANAYGVLSDNAMKDVREVIHKSPWVITHDNVNIPMRVFSQRLHNQSHFISGCAATIWVLPDGAKLPHDTNRKFLEYQAESSKSCFSYSDLLYEIPEKYTRLKEHYIHHILRVLLDSPYFQDYNNSDADILQPPPPVHELACGPDRIVKQHILKTQDQEEASYDGNDKAILEWFRQLGISGEDELKKTGEERFLVWIGDQLTVERLRGLRRYRHEDVNSYDRMDWVLPTFGWFHLVMAFANSLHKQYLGTSAGIGGLRQAFDILQRKGLQKPETKGPFWAHLDEALHHIGEAHLQASWLAAAGVSSLSELTSNSPTELYNLAVKVYNDHASRGAVTKMENMPQSKQDHVQTQFTMWNTDILSYIELTDAIKVGDVGRMEDLLLTLLFRFAGGGNSKYTIEILELVQGLRQEWPEDIRQSRRNFVREHCWLMNRSGKREAWTPFDMGQEQNICDIKVTYHSFGPGATWEYLHKVSPAIPTLRDLQRHMEKEFGTASRGTRHGAPTKEADVAKLTEQYLKSGVHTYEEGRRLKSPEQNKADDFISRGAADLESHKTIENWWSNRSYTRATTEIWDILETLQVN</sequence>
<name>A0A0C9TPA6_PAXIN</name>
<reference evidence="3" key="2">
    <citation type="submission" date="2015-01" db="EMBL/GenBank/DDBJ databases">
        <title>Evolutionary Origins and Diversification of the Mycorrhizal Mutualists.</title>
        <authorList>
            <consortium name="DOE Joint Genome Institute"/>
            <consortium name="Mycorrhizal Genomics Consortium"/>
            <person name="Kohler A."/>
            <person name="Kuo A."/>
            <person name="Nagy L.G."/>
            <person name="Floudas D."/>
            <person name="Copeland A."/>
            <person name="Barry K.W."/>
            <person name="Cichocki N."/>
            <person name="Veneault-Fourrey C."/>
            <person name="LaButti K."/>
            <person name="Lindquist E.A."/>
            <person name="Lipzen A."/>
            <person name="Lundell T."/>
            <person name="Morin E."/>
            <person name="Murat C."/>
            <person name="Riley R."/>
            <person name="Ohm R."/>
            <person name="Sun H."/>
            <person name="Tunlid A."/>
            <person name="Henrissat B."/>
            <person name="Grigoriev I.V."/>
            <person name="Hibbett D.S."/>
            <person name="Martin F."/>
        </authorList>
    </citation>
    <scope>NUCLEOTIDE SEQUENCE [LARGE SCALE GENOMIC DNA]</scope>
    <source>
        <strain evidence="3">ATCC 200175</strain>
    </source>
</reference>
<dbReference type="InterPro" id="IPR046496">
    <property type="entry name" value="DUF6589"/>
</dbReference>
<protein>
    <recommendedName>
        <fullName evidence="1">DUF6589 domain-containing protein</fullName>
    </recommendedName>
</protein>
<dbReference type="Pfam" id="PF20231">
    <property type="entry name" value="DUF6589"/>
    <property type="match status" value="1"/>
</dbReference>
<proteinExistence type="predicted"/>